<evidence type="ECO:0000259" key="6">
    <source>
        <dbReference type="Pfam" id="PF00732"/>
    </source>
</evidence>
<dbReference type="Pfam" id="PF05199">
    <property type="entry name" value="GMC_oxred_C"/>
    <property type="match status" value="1"/>
</dbReference>
<accession>Q0VQC6</accession>
<feature type="domain" description="Glucose-methanol-choline oxidoreductase C-terminal" evidence="7">
    <location>
        <begin position="385"/>
        <end position="513"/>
    </location>
</feature>
<evidence type="ECO:0000256" key="3">
    <source>
        <dbReference type="ARBA" id="ARBA00022827"/>
    </source>
</evidence>
<proteinExistence type="inferred from homology"/>
<feature type="binding site" evidence="5">
    <location>
        <begin position="505"/>
        <end position="506"/>
    </location>
    <ligand>
        <name>FAD</name>
        <dbReference type="ChEBI" id="CHEBI:57692"/>
    </ligand>
</feature>
<dbReference type="GO" id="GO:0016614">
    <property type="term" value="F:oxidoreductase activity, acting on CH-OH group of donors"/>
    <property type="evidence" value="ECO:0007669"/>
    <property type="project" value="InterPro"/>
</dbReference>
<dbReference type="SUPFAM" id="SSF51905">
    <property type="entry name" value="FAD/NAD(P)-binding domain"/>
    <property type="match status" value="1"/>
</dbReference>
<protein>
    <submittedName>
        <fullName evidence="8">GMC oxidoreductase family protein</fullName>
    </submittedName>
</protein>
<dbReference type="PIRSF" id="PIRSF000137">
    <property type="entry name" value="Alcohol_oxidase"/>
    <property type="match status" value="1"/>
</dbReference>
<dbReference type="InterPro" id="IPR000172">
    <property type="entry name" value="GMC_OxRdtase_N"/>
</dbReference>
<keyword evidence="4" id="KW-0560">Oxidoreductase</keyword>
<dbReference type="Pfam" id="PF13450">
    <property type="entry name" value="NAD_binding_8"/>
    <property type="match status" value="1"/>
</dbReference>
<dbReference type="HOGENOM" id="CLU_008878_3_0_6"/>
<evidence type="ECO:0000256" key="1">
    <source>
        <dbReference type="ARBA" id="ARBA00010790"/>
    </source>
</evidence>
<evidence type="ECO:0000256" key="4">
    <source>
        <dbReference type="ARBA" id="ARBA00023002"/>
    </source>
</evidence>
<dbReference type="PANTHER" id="PTHR46056">
    <property type="entry name" value="LONG-CHAIN-ALCOHOL OXIDASE"/>
    <property type="match status" value="1"/>
</dbReference>
<reference evidence="8 9" key="1">
    <citation type="journal article" date="2006" name="Nat. Biotechnol.">
        <title>Genome sequence of the ubiquitous hydrocarbon-degrading marine bacterium Alcanivorax borkumensis.</title>
        <authorList>
            <person name="Schneiker S."/>
            <person name="Martins dos Santos V.A.P."/>
            <person name="Bartels D."/>
            <person name="Bekel T."/>
            <person name="Brecht M."/>
            <person name="Buhrmester J."/>
            <person name="Chernikova T.N."/>
            <person name="Denaro R."/>
            <person name="Ferrer M."/>
            <person name="Gertler C."/>
            <person name="Goesmann A."/>
            <person name="Golyshina O.V."/>
            <person name="Kaminski F."/>
            <person name="Khachane A.N."/>
            <person name="Lang S."/>
            <person name="Linke B."/>
            <person name="McHardy A.C."/>
            <person name="Meyer F."/>
            <person name="Nechitaylo T."/>
            <person name="Puehler A."/>
            <person name="Regenhardt D."/>
            <person name="Rupp O."/>
            <person name="Sabirova J.S."/>
            <person name="Selbitschka W."/>
            <person name="Yakimov M.M."/>
            <person name="Timmis K.N."/>
            <person name="Vorhoelter F.-J."/>
            <person name="Weidner S."/>
            <person name="Kaiser O."/>
            <person name="Golyshin P.N."/>
        </authorList>
    </citation>
    <scope>NUCLEOTIDE SEQUENCE [LARGE SCALE GENOMIC DNA]</scope>
    <source>
        <strain evidence="9">ATCC 700651 / DSM 11573 / NCIMB 13689 / SK2</strain>
    </source>
</reference>
<dbReference type="STRING" id="393595.ABO_1174"/>
<name>Q0VQC6_ALCBS</name>
<keyword evidence="3 5" id="KW-0274">FAD</keyword>
<dbReference type="Gene3D" id="3.50.50.60">
    <property type="entry name" value="FAD/NAD(P)-binding domain"/>
    <property type="match status" value="2"/>
</dbReference>
<evidence type="ECO:0000313" key="9">
    <source>
        <dbReference type="Proteomes" id="UP000008871"/>
    </source>
</evidence>
<feature type="binding site" evidence="5">
    <location>
        <position position="233"/>
    </location>
    <ligand>
        <name>FAD</name>
        <dbReference type="ChEBI" id="CHEBI:57692"/>
    </ligand>
</feature>
<evidence type="ECO:0000256" key="2">
    <source>
        <dbReference type="ARBA" id="ARBA00022630"/>
    </source>
</evidence>
<dbReference type="PANTHER" id="PTHR46056:SF12">
    <property type="entry name" value="LONG-CHAIN-ALCOHOL OXIDASE"/>
    <property type="match status" value="1"/>
</dbReference>
<dbReference type="Proteomes" id="UP000008871">
    <property type="component" value="Chromosome"/>
</dbReference>
<dbReference type="AlphaFoldDB" id="Q0VQC6"/>
<dbReference type="eggNOG" id="COG2303">
    <property type="taxonomic scope" value="Bacteria"/>
</dbReference>
<gene>
    <name evidence="8" type="ordered locus">ABO_1174</name>
</gene>
<keyword evidence="9" id="KW-1185">Reference proteome</keyword>
<organism evidence="8 9">
    <name type="scientific">Alcanivorax borkumensis (strain ATCC 700651 / DSM 11573 / NCIMB 13689 / SK2)</name>
    <dbReference type="NCBI Taxonomy" id="393595"/>
    <lineage>
        <taxon>Bacteria</taxon>
        <taxon>Pseudomonadati</taxon>
        <taxon>Pseudomonadota</taxon>
        <taxon>Gammaproteobacteria</taxon>
        <taxon>Oceanospirillales</taxon>
        <taxon>Alcanivoracaceae</taxon>
        <taxon>Alcanivorax</taxon>
    </lineage>
</organism>
<dbReference type="InterPro" id="IPR007867">
    <property type="entry name" value="GMC_OxRtase_C"/>
</dbReference>
<dbReference type="Pfam" id="PF00732">
    <property type="entry name" value="GMC_oxred_N"/>
    <property type="match status" value="1"/>
</dbReference>
<dbReference type="GO" id="GO:0050660">
    <property type="term" value="F:flavin adenine dinucleotide binding"/>
    <property type="evidence" value="ECO:0007669"/>
    <property type="project" value="InterPro"/>
</dbReference>
<dbReference type="InterPro" id="IPR036188">
    <property type="entry name" value="FAD/NAD-bd_sf"/>
</dbReference>
<dbReference type="OrthoDB" id="9787779at2"/>
<dbReference type="KEGG" id="abo:ABO_1174"/>
<feature type="binding site" evidence="5">
    <location>
        <begin position="116"/>
        <end position="119"/>
    </location>
    <ligand>
        <name>FAD</name>
        <dbReference type="ChEBI" id="CHEBI:57692"/>
    </ligand>
</feature>
<sequence length="521" mass="56141">MSETITATTASSAKWQATGLAVHQASDVTDKNIEIQADVVIVGSGAGGAVSAYELARRGFKVVVLEAGAYVPSKDFTERFSESLGTLYQDHGAQTNSSGDLLVLQGACVGGSTVVNGCVCFRTPDFILQDWQRDFGLSDLTTAELTPYFEEVEKNLSVDDNGEHEIPNHSRLIRAGANRLGWSVKPLKRNIRQCGLTGHCLSGCKTERKQSMLVTYLPWAAAHGAQIYADTRVDKILTENGKASGVNATVTHRDGTVAARMTVTAPRVVVAAGAVQTPLLMLKSALGNRSGQVGKNFACHPSLYVPARYPEPVYPWRGALLGVYVDEFMPLDKGGFILEDGGSGLVELTMGAEPGTGKPFMAYMEKAKYLGGLVTLIHDHNVGTVEWDGERKKIDYQLSDMDFPSMQRALKAAARLHLASGAEEVYVPASDHRVIRSEADIDTMVDSLENQPQHLRMVSYHPQGTCRMGVDPDNSVVGSDGQSHDVPGLYVADASVLPTSIIVNPQITVYALATRIARQMS</sequence>
<feature type="domain" description="Glucose-methanol-choline oxidoreductase N-terminal" evidence="6">
    <location>
        <begin position="86"/>
        <end position="301"/>
    </location>
</feature>
<dbReference type="EMBL" id="AM286690">
    <property type="protein sequence ID" value="CAL16622.1"/>
    <property type="molecule type" value="Genomic_DNA"/>
</dbReference>
<evidence type="ECO:0000259" key="7">
    <source>
        <dbReference type="Pfam" id="PF05199"/>
    </source>
</evidence>
<comment type="cofactor">
    <cofactor evidence="5">
        <name>FAD</name>
        <dbReference type="ChEBI" id="CHEBI:57692"/>
    </cofactor>
</comment>
<dbReference type="RefSeq" id="WP_011588457.1">
    <property type="nucleotide sequence ID" value="NC_008260.1"/>
</dbReference>
<dbReference type="InterPro" id="IPR012132">
    <property type="entry name" value="GMC_OxRdtase"/>
</dbReference>
<evidence type="ECO:0000313" key="8">
    <source>
        <dbReference type="EMBL" id="CAL16622.1"/>
    </source>
</evidence>
<evidence type="ECO:0000256" key="5">
    <source>
        <dbReference type="PIRSR" id="PIRSR000137-2"/>
    </source>
</evidence>
<comment type="similarity">
    <text evidence="1">Belongs to the GMC oxidoreductase family.</text>
</comment>
<keyword evidence="2" id="KW-0285">Flavoprotein</keyword>